<reference evidence="9" key="1">
    <citation type="submission" date="2021-06" db="EMBL/GenBank/DDBJ databases">
        <authorList>
            <person name="Kallberg Y."/>
            <person name="Tangrot J."/>
            <person name="Rosling A."/>
        </authorList>
    </citation>
    <scope>NUCLEOTIDE SEQUENCE</scope>
    <source>
        <strain evidence="9">FL130A</strain>
    </source>
</reference>
<keyword evidence="1 7" id="KW-0547">Nucleotide-binding</keyword>
<dbReference type="SUPFAM" id="SSF53613">
    <property type="entry name" value="Ribokinase-like"/>
    <property type="match status" value="1"/>
</dbReference>
<dbReference type="AlphaFoldDB" id="A0A9N9B0Y8"/>
<keyword evidence="7" id="KW-0597">Phosphoprotein</keyword>
<comment type="function">
    <text evidence="7">Catalyzes the dehydration of the S-form of NAD(P)HX at the expense of ATP, which is converted to ADP. Together with NAD(P)HX epimerase, which catalyzes the epimerization of the S- and R-forms, the enzyme allows the repair of both epimers of NAD(P)HX, a damaged form of NAD(P)H that is a result of enzymatic or heat-dependent hydration.</text>
</comment>
<evidence type="ECO:0000313" key="9">
    <source>
        <dbReference type="EMBL" id="CAG8546818.1"/>
    </source>
</evidence>
<dbReference type="EMBL" id="CAJVPS010001672">
    <property type="protein sequence ID" value="CAG8546818.1"/>
    <property type="molecule type" value="Genomic_DNA"/>
</dbReference>
<dbReference type="Gene3D" id="3.40.1190.20">
    <property type="match status" value="1"/>
</dbReference>
<evidence type="ECO:0000256" key="6">
    <source>
        <dbReference type="ARBA" id="ARBA00047472"/>
    </source>
</evidence>
<accession>A0A9N9B0Y8</accession>
<dbReference type="PANTHER" id="PTHR12592:SF0">
    <property type="entry name" value="ATP-DEPENDENT (S)-NAD(P)H-HYDRATE DEHYDRATASE"/>
    <property type="match status" value="1"/>
</dbReference>
<keyword evidence="5 7" id="KW-0456">Lyase</keyword>
<keyword evidence="7" id="KW-0963">Cytoplasm</keyword>
<dbReference type="GO" id="GO:0110051">
    <property type="term" value="P:metabolite repair"/>
    <property type="evidence" value="ECO:0007669"/>
    <property type="project" value="TreeGrafter"/>
</dbReference>
<evidence type="ECO:0000256" key="5">
    <source>
        <dbReference type="ARBA" id="ARBA00023239"/>
    </source>
</evidence>
<dbReference type="Proteomes" id="UP000789508">
    <property type="component" value="Unassembled WGS sequence"/>
</dbReference>
<gene>
    <name evidence="9" type="ORF">ALEPTO_LOCUS5680</name>
</gene>
<name>A0A9N9B0Y8_9GLOM</name>
<comment type="caution">
    <text evidence="9">The sequence shown here is derived from an EMBL/GenBank/DDBJ whole genome shotgun (WGS) entry which is preliminary data.</text>
</comment>
<keyword evidence="4 7" id="KW-0520">NAD</keyword>
<evidence type="ECO:0000256" key="4">
    <source>
        <dbReference type="ARBA" id="ARBA00023027"/>
    </source>
</evidence>
<keyword evidence="3" id="KW-0521">NADP</keyword>
<dbReference type="InterPro" id="IPR000631">
    <property type="entry name" value="CARKD"/>
</dbReference>
<dbReference type="GO" id="GO:0046496">
    <property type="term" value="P:nicotinamide nucleotide metabolic process"/>
    <property type="evidence" value="ECO:0007669"/>
    <property type="project" value="UniProtKB-UniRule"/>
</dbReference>
<protein>
    <recommendedName>
        <fullName evidence="7">ATP-dependent (S)-NAD(P)H-hydrate dehydratase</fullName>
        <ecNumber evidence="7">4.2.1.93</ecNumber>
    </recommendedName>
    <alternativeName>
        <fullName evidence="7">ATP-dependent NAD(P)HX dehydratase</fullName>
    </alternativeName>
</protein>
<dbReference type="GO" id="GO:0047453">
    <property type="term" value="F:ATP-dependent NAD(P)H-hydrate dehydratase activity"/>
    <property type="evidence" value="ECO:0007669"/>
    <property type="project" value="UniProtKB-UniRule"/>
</dbReference>
<dbReference type="HAMAP" id="MF_01965">
    <property type="entry name" value="NADHX_dehydratase"/>
    <property type="match status" value="1"/>
</dbReference>
<feature type="domain" description="YjeF C-terminal" evidence="8">
    <location>
        <begin position="9"/>
        <end position="285"/>
    </location>
</feature>
<feature type="binding site" evidence="7">
    <location>
        <begin position="181"/>
        <end position="185"/>
    </location>
    <ligand>
        <name>ATP</name>
        <dbReference type="ChEBI" id="CHEBI:30616"/>
    </ligand>
</feature>
<dbReference type="GO" id="GO:0005524">
    <property type="term" value="F:ATP binding"/>
    <property type="evidence" value="ECO:0007669"/>
    <property type="project" value="UniProtKB-KW"/>
</dbReference>
<dbReference type="CDD" id="cd01171">
    <property type="entry name" value="YXKO-related"/>
    <property type="match status" value="1"/>
</dbReference>
<comment type="subcellular location">
    <subcellularLocation>
        <location evidence="7">Cytoplasm</location>
    </subcellularLocation>
</comment>
<dbReference type="PROSITE" id="PS51383">
    <property type="entry name" value="YJEF_C_3"/>
    <property type="match status" value="1"/>
</dbReference>
<keyword evidence="10" id="KW-1185">Reference proteome</keyword>
<proteinExistence type="inferred from homology"/>
<dbReference type="Pfam" id="PF01256">
    <property type="entry name" value="Carb_kinase"/>
    <property type="match status" value="1"/>
</dbReference>
<evidence type="ECO:0000256" key="3">
    <source>
        <dbReference type="ARBA" id="ARBA00022857"/>
    </source>
</evidence>
<dbReference type="EC" id="4.2.1.93" evidence="7"/>
<evidence type="ECO:0000256" key="7">
    <source>
        <dbReference type="HAMAP-Rule" id="MF_03157"/>
    </source>
</evidence>
<comment type="similarity">
    <text evidence="7">Belongs to the NnrD/CARKD family.</text>
</comment>
<comment type="cofactor">
    <cofactor evidence="7">
        <name>Mg(2+)</name>
        <dbReference type="ChEBI" id="CHEBI:18420"/>
    </cofactor>
</comment>
<feature type="binding site" evidence="7">
    <location>
        <begin position="142"/>
        <end position="148"/>
    </location>
    <ligand>
        <name>(6S)-NADPHX</name>
        <dbReference type="ChEBI" id="CHEBI:64076"/>
    </ligand>
</feature>
<keyword evidence="2 7" id="KW-0067">ATP-binding</keyword>
<organism evidence="9 10">
    <name type="scientific">Ambispora leptoticha</name>
    <dbReference type="NCBI Taxonomy" id="144679"/>
    <lineage>
        <taxon>Eukaryota</taxon>
        <taxon>Fungi</taxon>
        <taxon>Fungi incertae sedis</taxon>
        <taxon>Mucoromycota</taxon>
        <taxon>Glomeromycotina</taxon>
        <taxon>Glomeromycetes</taxon>
        <taxon>Archaeosporales</taxon>
        <taxon>Ambisporaceae</taxon>
        <taxon>Ambispora</taxon>
    </lineage>
</organism>
<dbReference type="PANTHER" id="PTHR12592">
    <property type="entry name" value="ATP-DEPENDENT (S)-NAD(P)H-HYDRATE DEHYDRATASE FAMILY MEMBER"/>
    <property type="match status" value="1"/>
</dbReference>
<sequence length="288" mass="31053">MTTKNFNAILNKVKQLIPPLSPEFHKGQAGRICVIGGSEEYTGAPYFSAMSALKIGADLSSVVCVPGAAVPIKVADLFPRMHVIVVGPGLSRDNLMQECARGIITKAKEKDLSIVLDADALFLVQNHPDVIQNYKKAVLTPNVNEFKRLCEALNVGFDESQKGETAQRLSQALGGVTIVQKGKVDVISDGEQILHCEASGGLKRCGGQGDLLSGIISTFLSWGKAYQAGLWEHDQSITASEIPILASFAGCSIVRESSRVAFEKFGRATQTSDILKELGSVFRKDFER</sequence>
<evidence type="ECO:0000259" key="8">
    <source>
        <dbReference type="PROSITE" id="PS51383"/>
    </source>
</evidence>
<dbReference type="GO" id="GO:0005737">
    <property type="term" value="C:cytoplasm"/>
    <property type="evidence" value="ECO:0007669"/>
    <property type="project" value="UniProtKB-SubCell"/>
</dbReference>
<evidence type="ECO:0000256" key="2">
    <source>
        <dbReference type="ARBA" id="ARBA00022840"/>
    </source>
</evidence>
<evidence type="ECO:0000256" key="1">
    <source>
        <dbReference type="ARBA" id="ARBA00022741"/>
    </source>
</evidence>
<evidence type="ECO:0000313" key="10">
    <source>
        <dbReference type="Proteomes" id="UP000789508"/>
    </source>
</evidence>
<dbReference type="InterPro" id="IPR029056">
    <property type="entry name" value="Ribokinase-like"/>
</dbReference>
<feature type="binding site" evidence="7">
    <location>
        <position position="89"/>
    </location>
    <ligand>
        <name>(6S)-NADPHX</name>
        <dbReference type="ChEBI" id="CHEBI:64076"/>
    </ligand>
</feature>
<feature type="binding site" evidence="7">
    <location>
        <begin position="200"/>
        <end position="209"/>
    </location>
    <ligand>
        <name>ATP</name>
        <dbReference type="ChEBI" id="CHEBI:30616"/>
    </ligand>
</feature>
<comment type="catalytic activity">
    <reaction evidence="7">
        <text>(6S)-NADHX + ATP = ADP + phosphate + NADH + H(+)</text>
        <dbReference type="Rhea" id="RHEA:19017"/>
        <dbReference type="ChEBI" id="CHEBI:15378"/>
        <dbReference type="ChEBI" id="CHEBI:30616"/>
        <dbReference type="ChEBI" id="CHEBI:43474"/>
        <dbReference type="ChEBI" id="CHEBI:57945"/>
        <dbReference type="ChEBI" id="CHEBI:64074"/>
        <dbReference type="ChEBI" id="CHEBI:456216"/>
        <dbReference type="EC" id="4.2.1.93"/>
    </reaction>
</comment>
<comment type="catalytic activity">
    <reaction evidence="6 7">
        <text>(6S)-NADPHX + ATP = ADP + phosphate + NADPH + H(+)</text>
        <dbReference type="Rhea" id="RHEA:32231"/>
        <dbReference type="ChEBI" id="CHEBI:15378"/>
        <dbReference type="ChEBI" id="CHEBI:30616"/>
        <dbReference type="ChEBI" id="CHEBI:43474"/>
        <dbReference type="ChEBI" id="CHEBI:57783"/>
        <dbReference type="ChEBI" id="CHEBI:64076"/>
        <dbReference type="ChEBI" id="CHEBI:456216"/>
        <dbReference type="EC" id="4.2.1.93"/>
    </reaction>
</comment>
<feature type="binding site" evidence="7">
    <location>
        <position position="210"/>
    </location>
    <ligand>
        <name>(6S)-NADPHX</name>
        <dbReference type="ChEBI" id="CHEBI:64076"/>
    </ligand>
</feature>
<dbReference type="OrthoDB" id="8110916at2759"/>